<dbReference type="OrthoDB" id="8771795at2"/>
<feature type="transmembrane region" description="Helical" evidence="7">
    <location>
        <begin position="175"/>
        <end position="193"/>
    </location>
</feature>
<evidence type="ECO:0000256" key="1">
    <source>
        <dbReference type="ARBA" id="ARBA00004651"/>
    </source>
</evidence>
<evidence type="ECO:0000256" key="2">
    <source>
        <dbReference type="ARBA" id="ARBA00006386"/>
    </source>
</evidence>
<dbReference type="GeneID" id="75025737"/>
<feature type="transmembrane region" description="Helical" evidence="7">
    <location>
        <begin position="266"/>
        <end position="285"/>
    </location>
</feature>
<evidence type="ECO:0000313" key="8">
    <source>
        <dbReference type="EMBL" id="SNV86054.1"/>
    </source>
</evidence>
<name>A0A240ASG9_SERFI</name>
<comment type="similarity">
    <text evidence="2">Belongs to the UPF0718 family.</text>
</comment>
<evidence type="ECO:0000256" key="6">
    <source>
        <dbReference type="ARBA" id="ARBA00023136"/>
    </source>
</evidence>
<keyword evidence="6 7" id="KW-0472">Membrane</keyword>
<dbReference type="Pfam" id="PF03773">
    <property type="entry name" value="ArsP_1"/>
    <property type="match status" value="1"/>
</dbReference>
<dbReference type="InterPro" id="IPR005524">
    <property type="entry name" value="DUF318"/>
</dbReference>
<feature type="transmembrane region" description="Helical" evidence="7">
    <location>
        <begin position="292"/>
        <end position="313"/>
    </location>
</feature>
<dbReference type="KEGG" id="sfj:SAMEA4384070_0548"/>
<keyword evidence="5 7" id="KW-1133">Transmembrane helix</keyword>
<dbReference type="PANTHER" id="PTHR43299:SF1">
    <property type="entry name" value="UPF0718 PROTEIN YRAQ"/>
    <property type="match status" value="1"/>
</dbReference>
<evidence type="ECO:0000256" key="7">
    <source>
        <dbReference type="SAM" id="Phobius"/>
    </source>
</evidence>
<evidence type="ECO:0000313" key="9">
    <source>
        <dbReference type="Proteomes" id="UP000215134"/>
    </source>
</evidence>
<dbReference type="Proteomes" id="UP000215134">
    <property type="component" value="Chromosome 1"/>
</dbReference>
<feature type="transmembrane region" description="Helical" evidence="7">
    <location>
        <begin position="17"/>
        <end position="34"/>
    </location>
</feature>
<feature type="transmembrane region" description="Helical" evidence="7">
    <location>
        <begin position="150"/>
        <end position="169"/>
    </location>
</feature>
<dbReference type="STRING" id="1411141.GCA_001590885_04179"/>
<evidence type="ECO:0000256" key="4">
    <source>
        <dbReference type="ARBA" id="ARBA00022692"/>
    </source>
</evidence>
<protein>
    <submittedName>
        <fullName evidence="8">Predicted permease</fullName>
    </submittedName>
</protein>
<feature type="transmembrane region" description="Helical" evidence="7">
    <location>
        <begin position="325"/>
        <end position="351"/>
    </location>
</feature>
<dbReference type="GO" id="GO:0005886">
    <property type="term" value="C:plasma membrane"/>
    <property type="evidence" value="ECO:0007669"/>
    <property type="project" value="UniProtKB-SubCell"/>
</dbReference>
<feature type="transmembrane region" description="Helical" evidence="7">
    <location>
        <begin position="117"/>
        <end position="138"/>
    </location>
</feature>
<organism evidence="8 9">
    <name type="scientific">Serratia ficaria</name>
    <dbReference type="NCBI Taxonomy" id="61651"/>
    <lineage>
        <taxon>Bacteria</taxon>
        <taxon>Pseudomonadati</taxon>
        <taxon>Pseudomonadota</taxon>
        <taxon>Gammaproteobacteria</taxon>
        <taxon>Enterobacterales</taxon>
        <taxon>Yersiniaceae</taxon>
        <taxon>Serratia</taxon>
    </lineage>
</organism>
<dbReference type="EMBL" id="LT906479">
    <property type="protein sequence ID" value="SNV86054.1"/>
    <property type="molecule type" value="Genomic_DNA"/>
</dbReference>
<comment type="subcellular location">
    <subcellularLocation>
        <location evidence="1">Cell membrane</location>
        <topology evidence="1">Multi-pass membrane protein</topology>
    </subcellularLocation>
</comment>
<dbReference type="PANTHER" id="PTHR43299">
    <property type="entry name" value="UPF0718 PROTEIN YRAQ"/>
    <property type="match status" value="1"/>
</dbReference>
<keyword evidence="3" id="KW-1003">Cell membrane</keyword>
<reference evidence="8 9" key="1">
    <citation type="submission" date="2017-06" db="EMBL/GenBank/DDBJ databases">
        <authorList>
            <consortium name="Pathogen Informatics"/>
        </authorList>
    </citation>
    <scope>NUCLEOTIDE SEQUENCE [LARGE SCALE GENOMIC DNA]</scope>
    <source>
        <strain evidence="8 9">NCTC12148</strain>
    </source>
</reference>
<evidence type="ECO:0000256" key="3">
    <source>
        <dbReference type="ARBA" id="ARBA00022475"/>
    </source>
</evidence>
<accession>A0A240ASG9</accession>
<feature type="transmembrane region" description="Helical" evidence="7">
    <location>
        <begin position="73"/>
        <end position="97"/>
    </location>
</feature>
<gene>
    <name evidence="8" type="ORF">SAMEA4384070_00548</name>
</gene>
<dbReference type="RefSeq" id="WP_095095501.1">
    <property type="nucleotide sequence ID" value="NZ_CABITV010000003.1"/>
</dbReference>
<evidence type="ECO:0000256" key="5">
    <source>
        <dbReference type="ARBA" id="ARBA00022989"/>
    </source>
</evidence>
<feature type="transmembrane region" description="Helical" evidence="7">
    <location>
        <begin position="229"/>
        <end position="254"/>
    </location>
</feature>
<dbReference type="AlphaFoldDB" id="A0A240ASG9"/>
<keyword evidence="9" id="KW-1185">Reference proteome</keyword>
<keyword evidence="4 7" id="KW-0812">Transmembrane</keyword>
<sequence length="352" mass="37555">MPQPITAPDRTPRAWPLWKPILFLLVVAVGLYYVKWQPYYGKAFLAADTHSIGKSILAGADGSPWLAAWHYALIYFTAVWKAALLGVLLGSLVQVLIPRDWLLRTLGHPRFSGTLLGTLIALPGMMCTCCAAPVAAGLRRQSVSSGAALAFWLSNPVLNPATLIFMGFVLGWPFAAIRLVAGVVMVLGIAWLVQRVTANDPQPAALRQPPMPPAKTEDRPFLGRWLKALWALFWSTIPIYILAVLALGAARVWLFPHADGAVDNSLLWIIGLAIVGCLFVIPTAAEIPIVQAMMLAGMGAGPALALLMTLPAVSLPSLLMLNKVFTARALCLTAALVALCGVATGVLGMGLV</sequence>
<proteinExistence type="inferred from homology"/>